<dbReference type="GO" id="GO:0005524">
    <property type="term" value="F:ATP binding"/>
    <property type="evidence" value="ECO:0007669"/>
    <property type="project" value="UniProtKB-UniRule"/>
</dbReference>
<comment type="similarity">
    <text evidence="8 9">Belongs to the Mrp/NBP35 ATP-binding proteins family.</text>
</comment>
<dbReference type="FunFam" id="3.40.50.300:FF:000418">
    <property type="entry name" value="Iron-sulfur cluster carrier protein"/>
    <property type="match status" value="1"/>
</dbReference>
<dbReference type="Gene3D" id="3.40.50.300">
    <property type="entry name" value="P-loop containing nucleotide triphosphate hydrolases"/>
    <property type="match status" value="1"/>
</dbReference>
<sequence length="400" mass="42799">MKRNRAGAAASRICGGFRIASGVRIYTVNSLLKGGTVMAEVSRTAIEQAIQRWTEPFLGMDLLTAGAVERIVTEDRRVRILLRLGFPVGRYQVQLRAGLVDVVTAALPGIEVTVEVGWRVTSRAVQVKLKPLANVRNIIAVASAKGGVGKSTVAANLALALADEGARVGVLDADIYGPSQPRMMGVAGRRPESPDGKSITPLENYGVQVMSIGFLIEEEAPMVWRGPMVTQALTQLLNDTRWQDLDYLVVDLPPGTGDIQLTLAQRVPVSGAVVVTTPQEIATLDARKGIRMFQKVRVPVLGVLENMSIHTCSQCGHAEHIFGEGGGKRLAEEEGVVLIGALPLDGRIREQADNGRPSVVAEPDGRVAELYRQAALRTAAQLSKLAAAPSSPFPQIVVED</sequence>
<evidence type="ECO:0000256" key="7">
    <source>
        <dbReference type="ARBA" id="ARBA00023014"/>
    </source>
</evidence>
<dbReference type="AlphaFoldDB" id="A4BSP0"/>
<dbReference type="SUPFAM" id="SSF117916">
    <property type="entry name" value="Fe-S cluster assembly (FSCA) domain-like"/>
    <property type="match status" value="1"/>
</dbReference>
<keyword evidence="5 9" id="KW-0067">ATP-binding</keyword>
<keyword evidence="12" id="KW-1185">Reference proteome</keyword>
<gene>
    <name evidence="11" type="ORF">NB231_08635</name>
</gene>
<dbReference type="InterPro" id="IPR000808">
    <property type="entry name" value="Mrp-like_CS"/>
</dbReference>
<evidence type="ECO:0000256" key="3">
    <source>
        <dbReference type="ARBA" id="ARBA00022723"/>
    </source>
</evidence>
<evidence type="ECO:0000313" key="11">
    <source>
        <dbReference type="EMBL" id="EAR21310.1"/>
    </source>
</evidence>
<dbReference type="InterPro" id="IPR044304">
    <property type="entry name" value="NUBPL-like"/>
</dbReference>
<dbReference type="STRING" id="314278.NB231_08635"/>
<dbReference type="HAMAP" id="MF_02040">
    <property type="entry name" value="Mrp_NBP35"/>
    <property type="match status" value="1"/>
</dbReference>
<name>A4BSP0_9GAMM</name>
<dbReference type="GO" id="GO:0051539">
    <property type="term" value="F:4 iron, 4 sulfur cluster binding"/>
    <property type="evidence" value="ECO:0007669"/>
    <property type="project" value="TreeGrafter"/>
</dbReference>
<protein>
    <recommendedName>
        <fullName evidence="9">Iron-sulfur cluster carrier protein</fullName>
    </recommendedName>
</protein>
<dbReference type="PANTHER" id="PTHR42961:SF2">
    <property type="entry name" value="IRON-SULFUR PROTEIN NUBPL"/>
    <property type="match status" value="1"/>
</dbReference>
<dbReference type="InterPro" id="IPR027417">
    <property type="entry name" value="P-loop_NTPase"/>
</dbReference>
<evidence type="ECO:0000256" key="8">
    <source>
        <dbReference type="ARBA" id="ARBA00024036"/>
    </source>
</evidence>
<dbReference type="Proteomes" id="UP000003374">
    <property type="component" value="Unassembled WGS sequence"/>
</dbReference>
<comment type="similarity">
    <text evidence="1">In the N-terminal section; belongs to the MIP18 family.</text>
</comment>
<keyword evidence="9" id="KW-0378">Hydrolase</keyword>
<dbReference type="SUPFAM" id="SSF52540">
    <property type="entry name" value="P-loop containing nucleoside triphosphate hydrolases"/>
    <property type="match status" value="1"/>
</dbReference>
<dbReference type="PANTHER" id="PTHR42961">
    <property type="entry name" value="IRON-SULFUR PROTEIN NUBPL"/>
    <property type="match status" value="1"/>
</dbReference>
<comment type="similarity">
    <text evidence="2">In the C-terminal section; belongs to the Mrp/NBP35 ATP-binding proteins family.</text>
</comment>
<evidence type="ECO:0000256" key="2">
    <source>
        <dbReference type="ARBA" id="ARBA00008205"/>
    </source>
</evidence>
<dbReference type="eggNOG" id="COG0489">
    <property type="taxonomic scope" value="Bacteria"/>
</dbReference>
<reference evidence="11 12" key="1">
    <citation type="submission" date="2006-02" db="EMBL/GenBank/DDBJ databases">
        <authorList>
            <person name="Waterbury J."/>
            <person name="Ferriera S."/>
            <person name="Johnson J."/>
            <person name="Kravitz S."/>
            <person name="Halpern A."/>
            <person name="Remington K."/>
            <person name="Beeson K."/>
            <person name="Tran B."/>
            <person name="Rogers Y.-H."/>
            <person name="Friedman R."/>
            <person name="Venter J.C."/>
        </authorList>
    </citation>
    <scope>NUCLEOTIDE SEQUENCE [LARGE SCALE GENOMIC DNA]</scope>
    <source>
        <strain evidence="11 12">Nb-231</strain>
    </source>
</reference>
<keyword evidence="7 9" id="KW-0411">Iron-sulfur</keyword>
<dbReference type="CDD" id="cd02037">
    <property type="entry name" value="Mrp_NBP35"/>
    <property type="match status" value="1"/>
</dbReference>
<dbReference type="GO" id="GO:0016226">
    <property type="term" value="P:iron-sulfur cluster assembly"/>
    <property type="evidence" value="ECO:0007669"/>
    <property type="project" value="InterPro"/>
</dbReference>
<comment type="function">
    <text evidence="9">Binds and transfers iron-sulfur (Fe-S) clusters to target apoproteins. Can hydrolyze ATP.</text>
</comment>
<dbReference type="GO" id="GO:0140663">
    <property type="term" value="F:ATP-dependent FeS chaperone activity"/>
    <property type="evidence" value="ECO:0007669"/>
    <property type="project" value="InterPro"/>
</dbReference>
<keyword evidence="6 9" id="KW-0408">Iron</keyword>
<dbReference type="EMBL" id="AAOF01000010">
    <property type="protein sequence ID" value="EAR21310.1"/>
    <property type="molecule type" value="Genomic_DNA"/>
</dbReference>
<dbReference type="PROSITE" id="PS01215">
    <property type="entry name" value="MRP"/>
    <property type="match status" value="1"/>
</dbReference>
<comment type="subunit">
    <text evidence="9">Homodimer.</text>
</comment>
<feature type="domain" description="MIP18 family-like" evidence="10">
    <location>
        <begin position="44"/>
        <end position="114"/>
    </location>
</feature>
<dbReference type="NCBIfam" id="NF008669">
    <property type="entry name" value="PRK11670.1"/>
    <property type="match status" value="1"/>
</dbReference>
<evidence type="ECO:0000256" key="1">
    <source>
        <dbReference type="ARBA" id="ARBA00007352"/>
    </source>
</evidence>
<evidence type="ECO:0000256" key="5">
    <source>
        <dbReference type="ARBA" id="ARBA00022840"/>
    </source>
</evidence>
<dbReference type="InterPro" id="IPR002744">
    <property type="entry name" value="MIP18-like"/>
</dbReference>
<keyword evidence="4 9" id="KW-0547">Nucleotide-binding</keyword>
<comment type="caution">
    <text evidence="11">The sequence shown here is derived from an EMBL/GenBank/DDBJ whole genome shotgun (WGS) entry which is preliminary data.</text>
</comment>
<proteinExistence type="inferred from homology"/>
<evidence type="ECO:0000256" key="4">
    <source>
        <dbReference type="ARBA" id="ARBA00022741"/>
    </source>
</evidence>
<dbReference type="GO" id="GO:0005829">
    <property type="term" value="C:cytosol"/>
    <property type="evidence" value="ECO:0007669"/>
    <property type="project" value="TreeGrafter"/>
</dbReference>
<dbReference type="InterPro" id="IPR034904">
    <property type="entry name" value="FSCA_dom_sf"/>
</dbReference>
<dbReference type="InterPro" id="IPR033756">
    <property type="entry name" value="YlxH/NBP35"/>
</dbReference>
<dbReference type="GO" id="GO:0016887">
    <property type="term" value="F:ATP hydrolysis activity"/>
    <property type="evidence" value="ECO:0007669"/>
    <property type="project" value="UniProtKB-UniRule"/>
</dbReference>
<accession>A4BSP0</accession>
<evidence type="ECO:0000259" key="10">
    <source>
        <dbReference type="Pfam" id="PF01883"/>
    </source>
</evidence>
<evidence type="ECO:0000313" key="12">
    <source>
        <dbReference type="Proteomes" id="UP000003374"/>
    </source>
</evidence>
<evidence type="ECO:0000256" key="9">
    <source>
        <dbReference type="HAMAP-Rule" id="MF_02040"/>
    </source>
</evidence>
<evidence type="ECO:0000256" key="6">
    <source>
        <dbReference type="ARBA" id="ARBA00023004"/>
    </source>
</evidence>
<dbReference type="InterPro" id="IPR019591">
    <property type="entry name" value="Mrp/NBP35_ATP-bd"/>
</dbReference>
<dbReference type="HOGENOM" id="CLU_024839_0_0_6"/>
<dbReference type="Pfam" id="PF01883">
    <property type="entry name" value="FeS_assembly_P"/>
    <property type="match status" value="1"/>
</dbReference>
<feature type="binding site" evidence="9">
    <location>
        <begin position="144"/>
        <end position="151"/>
    </location>
    <ligand>
        <name>ATP</name>
        <dbReference type="ChEBI" id="CHEBI:30616"/>
    </ligand>
</feature>
<dbReference type="Pfam" id="PF10609">
    <property type="entry name" value="ParA"/>
    <property type="match status" value="1"/>
</dbReference>
<dbReference type="GO" id="GO:0046872">
    <property type="term" value="F:metal ion binding"/>
    <property type="evidence" value="ECO:0007669"/>
    <property type="project" value="UniProtKB-KW"/>
</dbReference>
<organism evidence="11 12">
    <name type="scientific">Nitrococcus mobilis Nb-231</name>
    <dbReference type="NCBI Taxonomy" id="314278"/>
    <lineage>
        <taxon>Bacteria</taxon>
        <taxon>Pseudomonadati</taxon>
        <taxon>Pseudomonadota</taxon>
        <taxon>Gammaproteobacteria</taxon>
        <taxon>Chromatiales</taxon>
        <taxon>Ectothiorhodospiraceae</taxon>
        <taxon>Nitrococcus</taxon>
    </lineage>
</organism>
<keyword evidence="3 9" id="KW-0479">Metal-binding</keyword>